<evidence type="ECO:0000259" key="4">
    <source>
        <dbReference type="Pfam" id="PF00171"/>
    </source>
</evidence>
<keyword evidence="6" id="KW-1185">Reference proteome</keyword>
<accession>A0ABU2K9F3</accession>
<dbReference type="NCBIfam" id="NF006916">
    <property type="entry name" value="PRK09407.1"/>
    <property type="match status" value="1"/>
</dbReference>
<evidence type="ECO:0000256" key="3">
    <source>
        <dbReference type="RuleBase" id="RU003345"/>
    </source>
</evidence>
<organism evidence="5 6">
    <name type="scientific">Blastococcus goldschmidtiae</name>
    <dbReference type="NCBI Taxonomy" id="3075546"/>
    <lineage>
        <taxon>Bacteria</taxon>
        <taxon>Bacillati</taxon>
        <taxon>Actinomycetota</taxon>
        <taxon>Actinomycetes</taxon>
        <taxon>Geodermatophilales</taxon>
        <taxon>Geodermatophilaceae</taxon>
        <taxon>Blastococcus</taxon>
    </lineage>
</organism>
<dbReference type="InterPro" id="IPR016163">
    <property type="entry name" value="Ald_DH_C"/>
</dbReference>
<dbReference type="InterPro" id="IPR016162">
    <property type="entry name" value="Ald_DH_N"/>
</dbReference>
<gene>
    <name evidence="5" type="ORF">RM425_12980</name>
</gene>
<reference evidence="6" key="1">
    <citation type="submission" date="2023-07" db="EMBL/GenBank/DDBJ databases">
        <title>30 novel species of actinomycetes from the DSMZ collection.</title>
        <authorList>
            <person name="Nouioui I."/>
        </authorList>
    </citation>
    <scope>NUCLEOTIDE SEQUENCE [LARGE SCALE GENOMIC DNA]</scope>
    <source>
        <strain evidence="6">DSM 46792</strain>
    </source>
</reference>
<dbReference type="InterPro" id="IPR016161">
    <property type="entry name" value="Ald_DH/histidinol_DH"/>
</dbReference>
<dbReference type="SUPFAM" id="SSF53720">
    <property type="entry name" value="ALDH-like"/>
    <property type="match status" value="1"/>
</dbReference>
<feature type="active site" evidence="2">
    <location>
        <position position="260"/>
    </location>
</feature>
<evidence type="ECO:0000256" key="2">
    <source>
        <dbReference type="PROSITE-ProRule" id="PRU10007"/>
    </source>
</evidence>
<feature type="domain" description="Aldehyde dehydrogenase" evidence="4">
    <location>
        <begin position="33"/>
        <end position="486"/>
    </location>
</feature>
<proteinExistence type="inferred from homology"/>
<keyword evidence="1 3" id="KW-0560">Oxidoreductase</keyword>
<name>A0ABU2K9F3_9ACTN</name>
<evidence type="ECO:0000313" key="6">
    <source>
        <dbReference type="Proteomes" id="UP001183222"/>
    </source>
</evidence>
<dbReference type="RefSeq" id="WP_311345632.1">
    <property type="nucleotide sequence ID" value="NZ_JAVREI010000008.1"/>
</dbReference>
<comment type="similarity">
    <text evidence="3">Belongs to the aldehyde dehydrogenase family.</text>
</comment>
<dbReference type="CDD" id="cd07101">
    <property type="entry name" value="ALDH_SSADH2_GabD2"/>
    <property type="match status" value="1"/>
</dbReference>
<dbReference type="GO" id="GO:0036243">
    <property type="term" value="F:succinate-semialdehyde dehydrogenase (NADP+) activity"/>
    <property type="evidence" value="ECO:0007669"/>
    <property type="project" value="UniProtKB-EC"/>
</dbReference>
<evidence type="ECO:0000256" key="1">
    <source>
        <dbReference type="ARBA" id="ARBA00023002"/>
    </source>
</evidence>
<dbReference type="InterPro" id="IPR029510">
    <property type="entry name" value="Ald_DH_CS_GLU"/>
</dbReference>
<evidence type="ECO:0000313" key="5">
    <source>
        <dbReference type="EMBL" id="MDT0276819.1"/>
    </source>
</evidence>
<dbReference type="Gene3D" id="3.40.309.10">
    <property type="entry name" value="Aldehyde Dehydrogenase, Chain A, domain 2"/>
    <property type="match status" value="1"/>
</dbReference>
<dbReference type="EMBL" id="JAVREI010000008">
    <property type="protein sequence ID" value="MDT0276819.1"/>
    <property type="molecule type" value="Genomic_DNA"/>
</dbReference>
<dbReference type="PROSITE" id="PS00687">
    <property type="entry name" value="ALDEHYDE_DEHYDR_GLU"/>
    <property type="match status" value="1"/>
</dbReference>
<protein>
    <submittedName>
        <fullName evidence="5">Succinic semialdehyde dehydrogenase</fullName>
        <ecNumber evidence="5">1.2.1.79</ecNumber>
    </submittedName>
</protein>
<dbReference type="Gene3D" id="3.40.605.10">
    <property type="entry name" value="Aldehyde Dehydrogenase, Chain A, domain 1"/>
    <property type="match status" value="1"/>
</dbReference>
<dbReference type="EC" id="1.2.1.79" evidence="5"/>
<sequence length="523" mass="56285">MTTTAPHPSPALDPELVSRLSALVTAAPGRPRQASHAPFTGALIGEVPTCTAEDVAEAQRRARPAQVAWAARPLAERRAVMLRYHDLVLERQEQILDITQVETGKNRIAAFEELADVAMTARYYANTAAKHLRPTRRQGALPVLTRTVEHHHPKGLVGVISPWNYPLTLAVSDAIPALLAGNGIVLKPDAQTPFTALIAVELLFEAGLPRDLLQVVTGAGKVLGTPLIEGVEYLMFTGSTATGRIVAEQCARRLIGFSAELGGKNPMIVLADADLDKAVEGAIRACFSNSGQLCISVERMYVEDPIYDRFVPAFAERVQRMTLGAGLDWDADMGSLVSSDQLDVVTRHVDDAVTKGARVLAGGKPRPELGPLFYEPTVLEGVTDEMELARDETFGPVVAVTRVADADEAVRRANDTDYGLNASIWTSPRRGAELATRVQAGTVNVNEGYAAAWASHDAPMGGMKDSGVGRRHGREGILKYTESQTVAVQRGMPIGPMPGQPLEKYASVMTTGLKLLKRVPFLK</sequence>
<dbReference type="Proteomes" id="UP001183222">
    <property type="component" value="Unassembled WGS sequence"/>
</dbReference>
<dbReference type="Pfam" id="PF00171">
    <property type="entry name" value="Aldedh"/>
    <property type="match status" value="1"/>
</dbReference>
<comment type="caution">
    <text evidence="5">The sequence shown here is derived from an EMBL/GenBank/DDBJ whole genome shotgun (WGS) entry which is preliminary data.</text>
</comment>
<dbReference type="PANTHER" id="PTHR11699">
    <property type="entry name" value="ALDEHYDE DEHYDROGENASE-RELATED"/>
    <property type="match status" value="1"/>
</dbReference>
<dbReference type="InterPro" id="IPR015590">
    <property type="entry name" value="Aldehyde_DH_dom"/>
</dbReference>